<sequence length="290" mass="31901" precursor="true">MTRSILSFVLVAAFGWPTFAQEASPAPLKVLTYNIRYASSGDGEDIWKNRRERVNEVIQQSDIVGLQEVTAGQFEDVRKGTPDFSWYGPARNDGKQDGEACPVGYRTDRFKSLGKGTFWLSESPDVVGSKGWDAALPRIASWVRLQASNSDKTFLVVCTHFDHRGPTARHRSGELIRGKLPELAGPNDRIIVMGDLNARPDSDALKALLAPPSATEEGRTNLSDSRSLSKSTPSGPSGTFNGFRKIVPDVQIDYILLAGDWTVLTHQTLDPKTSTGRFASDHQPIMVELR</sequence>
<dbReference type="InterPro" id="IPR050410">
    <property type="entry name" value="CCR4/nocturin_mRNA_transcr"/>
</dbReference>
<proteinExistence type="predicted"/>
<feature type="domain" description="Endonuclease/exonuclease/phosphatase" evidence="3">
    <location>
        <begin position="31"/>
        <end position="282"/>
    </location>
</feature>
<feature type="signal peptide" evidence="2">
    <location>
        <begin position="1"/>
        <end position="20"/>
    </location>
</feature>
<evidence type="ECO:0000313" key="4">
    <source>
        <dbReference type="EMBL" id="QDS96642.1"/>
    </source>
</evidence>
<dbReference type="SUPFAM" id="SSF56219">
    <property type="entry name" value="DNase I-like"/>
    <property type="match status" value="1"/>
</dbReference>
<dbReference type="RefSeq" id="WP_145354751.1">
    <property type="nucleotide sequence ID" value="NZ_CP036262.1"/>
</dbReference>
<dbReference type="CDD" id="cd09083">
    <property type="entry name" value="EEP-1"/>
    <property type="match status" value="1"/>
</dbReference>
<dbReference type="AlphaFoldDB" id="A0A517MP39"/>
<keyword evidence="4" id="KW-0378">Hydrolase</keyword>
<evidence type="ECO:0000256" key="1">
    <source>
        <dbReference type="SAM" id="MobiDB-lite"/>
    </source>
</evidence>
<evidence type="ECO:0000259" key="3">
    <source>
        <dbReference type="Pfam" id="PF03372"/>
    </source>
</evidence>
<gene>
    <name evidence="4" type="ORF">FF011L_54540</name>
</gene>
<dbReference type="OrthoDB" id="9793162at2"/>
<feature type="compositionally biased region" description="Polar residues" evidence="1">
    <location>
        <begin position="220"/>
        <end position="240"/>
    </location>
</feature>
<accession>A0A517MP39</accession>
<dbReference type="InterPro" id="IPR036691">
    <property type="entry name" value="Endo/exonu/phosph_ase_sf"/>
</dbReference>
<keyword evidence="4" id="KW-0255">Endonuclease</keyword>
<dbReference type="PANTHER" id="PTHR12121:SF36">
    <property type="entry name" value="ENDONUCLEASE_EXONUCLEASE_PHOSPHATASE DOMAIN-CONTAINING PROTEIN"/>
    <property type="match status" value="1"/>
</dbReference>
<reference evidence="4 5" key="1">
    <citation type="submission" date="2019-02" db="EMBL/GenBank/DDBJ databases">
        <title>Deep-cultivation of Planctomycetes and their phenomic and genomic characterization uncovers novel biology.</title>
        <authorList>
            <person name="Wiegand S."/>
            <person name="Jogler M."/>
            <person name="Boedeker C."/>
            <person name="Pinto D."/>
            <person name="Vollmers J."/>
            <person name="Rivas-Marin E."/>
            <person name="Kohn T."/>
            <person name="Peeters S.H."/>
            <person name="Heuer A."/>
            <person name="Rast P."/>
            <person name="Oberbeckmann S."/>
            <person name="Bunk B."/>
            <person name="Jeske O."/>
            <person name="Meyerdierks A."/>
            <person name="Storesund J.E."/>
            <person name="Kallscheuer N."/>
            <person name="Luecker S."/>
            <person name="Lage O.M."/>
            <person name="Pohl T."/>
            <person name="Merkel B.J."/>
            <person name="Hornburger P."/>
            <person name="Mueller R.-W."/>
            <person name="Bruemmer F."/>
            <person name="Labrenz M."/>
            <person name="Spormann A.M."/>
            <person name="Op den Camp H."/>
            <person name="Overmann J."/>
            <person name="Amann R."/>
            <person name="Jetten M.S.M."/>
            <person name="Mascher T."/>
            <person name="Medema M.H."/>
            <person name="Devos D.P."/>
            <person name="Kaster A.-K."/>
            <person name="Ovreas L."/>
            <person name="Rohde M."/>
            <person name="Galperin M.Y."/>
            <person name="Jogler C."/>
        </authorList>
    </citation>
    <scope>NUCLEOTIDE SEQUENCE [LARGE SCALE GENOMIC DNA]</scope>
    <source>
        <strain evidence="4 5">FF011L</strain>
    </source>
</reference>
<keyword evidence="5" id="KW-1185">Reference proteome</keyword>
<protein>
    <submittedName>
        <fullName evidence="4">Endonuclease/Exonuclease/phosphatase family protein</fullName>
    </submittedName>
</protein>
<dbReference type="Pfam" id="PF03372">
    <property type="entry name" value="Exo_endo_phos"/>
    <property type="match status" value="1"/>
</dbReference>
<name>A0A517MP39_9BACT</name>
<dbReference type="EMBL" id="CP036262">
    <property type="protein sequence ID" value="QDS96642.1"/>
    <property type="molecule type" value="Genomic_DNA"/>
</dbReference>
<dbReference type="GO" id="GO:0004519">
    <property type="term" value="F:endonuclease activity"/>
    <property type="evidence" value="ECO:0007669"/>
    <property type="project" value="UniProtKB-KW"/>
</dbReference>
<keyword evidence="4" id="KW-0269">Exonuclease</keyword>
<keyword evidence="2" id="KW-0732">Signal</keyword>
<dbReference type="PANTHER" id="PTHR12121">
    <property type="entry name" value="CARBON CATABOLITE REPRESSOR PROTEIN 4"/>
    <property type="match status" value="1"/>
</dbReference>
<keyword evidence="4" id="KW-0540">Nuclease</keyword>
<organism evidence="4 5">
    <name type="scientific">Roseimaritima multifibrata</name>
    <dbReference type="NCBI Taxonomy" id="1930274"/>
    <lineage>
        <taxon>Bacteria</taxon>
        <taxon>Pseudomonadati</taxon>
        <taxon>Planctomycetota</taxon>
        <taxon>Planctomycetia</taxon>
        <taxon>Pirellulales</taxon>
        <taxon>Pirellulaceae</taxon>
        <taxon>Roseimaritima</taxon>
    </lineage>
</organism>
<evidence type="ECO:0000256" key="2">
    <source>
        <dbReference type="SAM" id="SignalP"/>
    </source>
</evidence>
<dbReference type="GO" id="GO:0000175">
    <property type="term" value="F:3'-5'-RNA exonuclease activity"/>
    <property type="evidence" value="ECO:0007669"/>
    <property type="project" value="TreeGrafter"/>
</dbReference>
<dbReference type="KEGG" id="rml:FF011L_54540"/>
<feature type="chain" id="PRO_5021786941" evidence="2">
    <location>
        <begin position="21"/>
        <end position="290"/>
    </location>
</feature>
<dbReference type="Gene3D" id="3.60.10.10">
    <property type="entry name" value="Endonuclease/exonuclease/phosphatase"/>
    <property type="match status" value="1"/>
</dbReference>
<dbReference type="InterPro" id="IPR005135">
    <property type="entry name" value="Endo/exonuclease/phosphatase"/>
</dbReference>
<feature type="region of interest" description="Disordered" evidence="1">
    <location>
        <begin position="210"/>
        <end position="242"/>
    </location>
</feature>
<evidence type="ECO:0000313" key="5">
    <source>
        <dbReference type="Proteomes" id="UP000320672"/>
    </source>
</evidence>
<dbReference type="Proteomes" id="UP000320672">
    <property type="component" value="Chromosome"/>
</dbReference>